<protein>
    <submittedName>
        <fullName evidence="2">Uncharacterized protein</fullName>
    </submittedName>
</protein>
<feature type="compositionally biased region" description="Acidic residues" evidence="1">
    <location>
        <begin position="35"/>
        <end position="44"/>
    </location>
</feature>
<gene>
    <name evidence="2" type="ORF">AXG93_606s1330</name>
</gene>
<evidence type="ECO:0000313" key="3">
    <source>
        <dbReference type="Proteomes" id="UP000077202"/>
    </source>
</evidence>
<evidence type="ECO:0000313" key="2">
    <source>
        <dbReference type="EMBL" id="OAE21047.1"/>
    </source>
</evidence>
<keyword evidence="3" id="KW-1185">Reference proteome</keyword>
<dbReference type="Proteomes" id="UP000077202">
    <property type="component" value="Unassembled WGS sequence"/>
</dbReference>
<dbReference type="EMBL" id="LVLJ01003548">
    <property type="protein sequence ID" value="OAE21047.1"/>
    <property type="molecule type" value="Genomic_DNA"/>
</dbReference>
<proteinExistence type="predicted"/>
<organism evidence="2 3">
    <name type="scientific">Marchantia polymorpha subsp. ruderalis</name>
    <dbReference type="NCBI Taxonomy" id="1480154"/>
    <lineage>
        <taxon>Eukaryota</taxon>
        <taxon>Viridiplantae</taxon>
        <taxon>Streptophyta</taxon>
        <taxon>Embryophyta</taxon>
        <taxon>Marchantiophyta</taxon>
        <taxon>Marchantiopsida</taxon>
        <taxon>Marchantiidae</taxon>
        <taxon>Marchantiales</taxon>
        <taxon>Marchantiaceae</taxon>
        <taxon>Marchantia</taxon>
    </lineage>
</organism>
<evidence type="ECO:0000256" key="1">
    <source>
        <dbReference type="SAM" id="MobiDB-lite"/>
    </source>
</evidence>
<comment type="caution">
    <text evidence="2">The sequence shown here is derived from an EMBL/GenBank/DDBJ whole genome shotgun (WGS) entry which is preliminary data.</text>
</comment>
<reference evidence="2" key="1">
    <citation type="submission" date="2016-03" db="EMBL/GenBank/DDBJ databases">
        <title>Mechanisms controlling the formation of the plant cell surface in tip-growing cells are functionally conserved among land plants.</title>
        <authorList>
            <person name="Honkanen S."/>
            <person name="Jones V.A."/>
            <person name="Morieri G."/>
            <person name="Champion C."/>
            <person name="Hetherington A.J."/>
            <person name="Kelly S."/>
            <person name="Saint-Marcoux D."/>
            <person name="Proust H."/>
            <person name="Prescott H."/>
            <person name="Dolan L."/>
        </authorList>
    </citation>
    <scope>NUCLEOTIDE SEQUENCE [LARGE SCALE GENOMIC DNA]</scope>
    <source>
        <tissue evidence="2">Whole gametophyte</tissue>
    </source>
</reference>
<feature type="region of interest" description="Disordered" evidence="1">
    <location>
        <begin position="1"/>
        <end position="48"/>
    </location>
</feature>
<accession>A0A176VKH1</accession>
<name>A0A176VKH1_MARPO</name>
<sequence>MKTKGWNRWRSSIAASPTDRVRKEWPQGQFSDCGAGEEEEESSSEDASKRVYLEPMRIRLDRGGYGSDTAPSSSVISTEQSIMYFSPFPRLPFTSAVPPSPSISICIALNSDVYKVSRVVLPFLTSDTLALVFQALQA</sequence>
<dbReference type="AlphaFoldDB" id="A0A176VKH1"/>